<keyword evidence="7" id="KW-1185">Reference proteome</keyword>
<dbReference type="SUPFAM" id="SSF56796">
    <property type="entry name" value="Dehydroquinate synthase-like"/>
    <property type="match status" value="1"/>
</dbReference>
<dbReference type="InterPro" id="IPR034786">
    <property type="entry name" value="MAR"/>
</dbReference>
<gene>
    <name evidence="6" type="ORF">PQR63_10980</name>
</gene>
<dbReference type="Gene3D" id="3.40.50.1970">
    <property type="match status" value="1"/>
</dbReference>
<protein>
    <submittedName>
        <fullName evidence="6">Maleylacetate reductase</fullName>
    </submittedName>
</protein>
<keyword evidence="2" id="KW-0560">Oxidoreductase</keyword>
<sequence length="358" mass="37754">MTQNQTQTFTYNAAPARILFGAGRAAEIADELRRLECRRALILSTPAQQQLAEQIAQQLGELYGGSFTEAVMHTPVAVTEKALAYLQAQQCDSIVALGGGSTIGLGKALSLRTDLPQVVLPTTYAGSEVTAILGQTENGIKTTQRSPRILPEVVIYDVNLTLTLPPALSATSGMNALAHAVEALYAKDANPIVSLMAAEGIRALARSLPRVVAHPDDLAARSDAQYGAWLCGTCLGAVGMALHHKICHVLGGTFDLPHAPTHTVMLPHALAYNAPAAPQAMRVIADALGTDDAVRGMYALAQQLDTPLALRDIGMPGSGVARAAELVMQDAYWNPRPLEQQAIAAMLARAWAGETPAS</sequence>
<dbReference type="RefSeq" id="WP_408167901.1">
    <property type="nucleotide sequence ID" value="NZ_JAQQFR010000006.1"/>
</dbReference>
<reference evidence="6 7" key="1">
    <citation type="journal article" date="2024" name="Chem. Sci.">
        <title>Discovery of megapolipeptins by genome mining of a Burkholderiales bacteria collection.</title>
        <authorList>
            <person name="Paulo B.S."/>
            <person name="Recchia M.J.J."/>
            <person name="Lee S."/>
            <person name="Fergusson C.H."/>
            <person name="Romanowski S.B."/>
            <person name="Hernandez A."/>
            <person name="Krull N."/>
            <person name="Liu D.Y."/>
            <person name="Cavanagh H."/>
            <person name="Bos A."/>
            <person name="Gray C.A."/>
            <person name="Murphy B.T."/>
            <person name="Linington R.G."/>
            <person name="Eustaquio A.S."/>
        </authorList>
    </citation>
    <scope>NUCLEOTIDE SEQUENCE [LARGE SCALE GENOMIC DNA]</scope>
    <source>
        <strain evidence="6 7">RL21-008-BIB-B</strain>
    </source>
</reference>
<dbReference type="Gene3D" id="1.20.1090.10">
    <property type="entry name" value="Dehydroquinate synthase-like - alpha domain"/>
    <property type="match status" value="1"/>
</dbReference>
<evidence type="ECO:0000313" key="7">
    <source>
        <dbReference type="Proteomes" id="UP001629214"/>
    </source>
</evidence>
<evidence type="ECO:0000256" key="3">
    <source>
        <dbReference type="ARBA" id="ARBA00023027"/>
    </source>
</evidence>
<feature type="domain" description="Alcohol dehydrogenase iron-type/glycerol dehydrogenase GldA" evidence="4">
    <location>
        <begin position="15"/>
        <end position="157"/>
    </location>
</feature>
<dbReference type="InterPro" id="IPR001670">
    <property type="entry name" value="ADH_Fe/GldA"/>
</dbReference>
<comment type="caution">
    <text evidence="6">The sequence shown here is derived from an EMBL/GenBank/DDBJ whole genome shotgun (WGS) entry which is preliminary data.</text>
</comment>
<keyword evidence="3" id="KW-0520">NAD</keyword>
<evidence type="ECO:0000259" key="5">
    <source>
        <dbReference type="Pfam" id="PF25137"/>
    </source>
</evidence>
<organism evidence="6 7">
    <name type="scientific">Herbaspirillum rhizosphaerae</name>
    <dbReference type="NCBI Taxonomy" id="346179"/>
    <lineage>
        <taxon>Bacteria</taxon>
        <taxon>Pseudomonadati</taxon>
        <taxon>Pseudomonadota</taxon>
        <taxon>Betaproteobacteria</taxon>
        <taxon>Burkholderiales</taxon>
        <taxon>Oxalobacteraceae</taxon>
        <taxon>Herbaspirillum</taxon>
    </lineage>
</organism>
<evidence type="ECO:0000313" key="6">
    <source>
        <dbReference type="EMBL" id="MFL9878909.1"/>
    </source>
</evidence>
<dbReference type="InterPro" id="IPR039697">
    <property type="entry name" value="Alcohol_dehydrogenase_Fe"/>
</dbReference>
<dbReference type="Pfam" id="PF00465">
    <property type="entry name" value="Fe-ADH"/>
    <property type="match status" value="1"/>
</dbReference>
<dbReference type="EMBL" id="JAQQFR010000006">
    <property type="protein sequence ID" value="MFL9878909.1"/>
    <property type="molecule type" value="Genomic_DNA"/>
</dbReference>
<comment type="similarity">
    <text evidence="1">Belongs to the iron-containing alcohol dehydrogenase family.</text>
</comment>
<evidence type="ECO:0000256" key="1">
    <source>
        <dbReference type="ARBA" id="ARBA00007358"/>
    </source>
</evidence>
<proteinExistence type="inferred from homology"/>
<dbReference type="PANTHER" id="PTHR11496">
    <property type="entry name" value="ALCOHOL DEHYDROGENASE"/>
    <property type="match status" value="1"/>
</dbReference>
<dbReference type="Proteomes" id="UP001629214">
    <property type="component" value="Unassembled WGS sequence"/>
</dbReference>
<evidence type="ECO:0000259" key="4">
    <source>
        <dbReference type="Pfam" id="PF00465"/>
    </source>
</evidence>
<dbReference type="CDD" id="cd08177">
    <property type="entry name" value="MAR"/>
    <property type="match status" value="1"/>
</dbReference>
<dbReference type="Pfam" id="PF25137">
    <property type="entry name" value="ADH_Fe_C"/>
    <property type="match status" value="1"/>
</dbReference>
<dbReference type="PANTHER" id="PTHR11496:SF102">
    <property type="entry name" value="ALCOHOL DEHYDROGENASE 4"/>
    <property type="match status" value="1"/>
</dbReference>
<dbReference type="InterPro" id="IPR056798">
    <property type="entry name" value="ADH_Fe_C"/>
</dbReference>
<name>A0ABW8ZAM2_9BURK</name>
<accession>A0ABW8ZAM2</accession>
<feature type="domain" description="Fe-containing alcohol dehydrogenase-like C-terminal" evidence="5">
    <location>
        <begin position="170"/>
        <end position="351"/>
    </location>
</feature>
<evidence type="ECO:0000256" key="2">
    <source>
        <dbReference type="ARBA" id="ARBA00023002"/>
    </source>
</evidence>